<reference evidence="2 3" key="1">
    <citation type="submission" date="2022-05" db="EMBL/GenBank/DDBJ databases">
        <authorList>
            <person name="Park J.-S."/>
        </authorList>
    </citation>
    <scope>NUCLEOTIDE SEQUENCE [LARGE SCALE GENOMIC DNA]</scope>
    <source>
        <strain evidence="2 3">2012CJ34-2</strain>
    </source>
</reference>
<keyword evidence="1" id="KW-0472">Membrane</keyword>
<feature type="transmembrane region" description="Helical" evidence="1">
    <location>
        <begin position="73"/>
        <end position="93"/>
    </location>
</feature>
<keyword evidence="3" id="KW-1185">Reference proteome</keyword>
<keyword evidence="1" id="KW-0812">Transmembrane</keyword>
<keyword evidence="1" id="KW-1133">Transmembrane helix</keyword>
<gene>
    <name evidence="2" type="ORF">M3P05_07130</name>
</gene>
<evidence type="ECO:0000313" key="3">
    <source>
        <dbReference type="Proteomes" id="UP001203338"/>
    </source>
</evidence>
<feature type="transmembrane region" description="Helical" evidence="1">
    <location>
        <begin position="7"/>
        <end position="28"/>
    </location>
</feature>
<dbReference type="RefSeq" id="WP_249698787.1">
    <property type="nucleotide sequence ID" value="NZ_JAMFLX010000007.1"/>
</dbReference>
<feature type="transmembrane region" description="Helical" evidence="1">
    <location>
        <begin position="113"/>
        <end position="133"/>
    </location>
</feature>
<dbReference type="Proteomes" id="UP001203338">
    <property type="component" value="Unassembled WGS sequence"/>
</dbReference>
<evidence type="ECO:0000313" key="2">
    <source>
        <dbReference type="EMBL" id="MCL6269710.1"/>
    </source>
</evidence>
<accession>A0ABT0PEH7</accession>
<protein>
    <recommendedName>
        <fullName evidence="4">Membrane protein YkgB</fullName>
    </recommendedName>
</protein>
<name>A0ABT0PEH7_9GAMM</name>
<comment type="caution">
    <text evidence="2">The sequence shown here is derived from an EMBL/GenBank/DDBJ whole genome shotgun (WGS) entry which is preliminary data.</text>
</comment>
<feature type="transmembrane region" description="Helical" evidence="1">
    <location>
        <begin position="48"/>
        <end position="68"/>
    </location>
</feature>
<proteinExistence type="predicted"/>
<organism evidence="2 3">
    <name type="scientific">Parendozoicomonas callyspongiae</name>
    <dbReference type="NCBI Taxonomy" id="2942213"/>
    <lineage>
        <taxon>Bacteria</taxon>
        <taxon>Pseudomonadati</taxon>
        <taxon>Pseudomonadota</taxon>
        <taxon>Gammaproteobacteria</taxon>
        <taxon>Oceanospirillales</taxon>
        <taxon>Endozoicomonadaceae</taxon>
        <taxon>Parendozoicomonas</taxon>
    </lineage>
</organism>
<sequence>MFKKYLKIGLCIYIAVVFVQSLFFKFSGSPETEFIFGTLGKWSGIELFGQYGAYAVGVTELIASILLFTAYRFLGALVAAGTMSGAIFFHLFTPLGIKMPEFDASGNIVGDDGGLLFVNACAVFLAAVIVLVLEFNDQKSS</sequence>
<dbReference type="EMBL" id="JAMFLX010000007">
    <property type="protein sequence ID" value="MCL6269710.1"/>
    <property type="molecule type" value="Genomic_DNA"/>
</dbReference>
<evidence type="ECO:0008006" key="4">
    <source>
        <dbReference type="Google" id="ProtNLM"/>
    </source>
</evidence>
<evidence type="ECO:0000256" key="1">
    <source>
        <dbReference type="SAM" id="Phobius"/>
    </source>
</evidence>